<feature type="chain" id="PRO_5028809560" evidence="1">
    <location>
        <begin position="23"/>
        <end position="77"/>
    </location>
</feature>
<dbReference type="AlphaFoldDB" id="A0A7E4V7A0"/>
<evidence type="ECO:0000313" key="3">
    <source>
        <dbReference type="WBParaSite" id="Pan_g1747.t1"/>
    </source>
</evidence>
<accession>A0A7E4V7A0</accession>
<dbReference type="WBParaSite" id="Pan_g1747.t1">
    <property type="protein sequence ID" value="Pan_g1747.t1"/>
    <property type="gene ID" value="Pan_g1747"/>
</dbReference>
<keyword evidence="1" id="KW-0732">Signal</keyword>
<proteinExistence type="predicted"/>
<reference evidence="2" key="1">
    <citation type="journal article" date="2013" name="Genetics">
        <title>The draft genome and transcriptome of Panagrellus redivivus are shaped by the harsh demands of a free-living lifestyle.</title>
        <authorList>
            <person name="Srinivasan J."/>
            <person name="Dillman A.R."/>
            <person name="Macchietto M.G."/>
            <person name="Heikkinen L."/>
            <person name="Lakso M."/>
            <person name="Fracchia K.M."/>
            <person name="Antoshechkin I."/>
            <person name="Mortazavi A."/>
            <person name="Wong G."/>
            <person name="Sternberg P.W."/>
        </authorList>
    </citation>
    <scope>NUCLEOTIDE SEQUENCE [LARGE SCALE GENOMIC DNA]</scope>
    <source>
        <strain evidence="2">MT8872</strain>
    </source>
</reference>
<name>A0A7E4V7A0_PANRE</name>
<reference evidence="3" key="2">
    <citation type="submission" date="2020-10" db="UniProtKB">
        <authorList>
            <consortium name="WormBaseParasite"/>
        </authorList>
    </citation>
    <scope>IDENTIFICATION</scope>
</reference>
<protein>
    <submittedName>
        <fullName evidence="3">Secreted protein</fullName>
    </submittedName>
</protein>
<feature type="signal peptide" evidence="1">
    <location>
        <begin position="1"/>
        <end position="22"/>
    </location>
</feature>
<evidence type="ECO:0000256" key="1">
    <source>
        <dbReference type="SAM" id="SignalP"/>
    </source>
</evidence>
<dbReference type="Proteomes" id="UP000492821">
    <property type="component" value="Unassembled WGS sequence"/>
</dbReference>
<evidence type="ECO:0000313" key="2">
    <source>
        <dbReference type="Proteomes" id="UP000492821"/>
    </source>
</evidence>
<keyword evidence="2" id="KW-1185">Reference proteome</keyword>
<organism evidence="2 3">
    <name type="scientific">Panagrellus redivivus</name>
    <name type="common">Microworm</name>
    <dbReference type="NCBI Taxonomy" id="6233"/>
    <lineage>
        <taxon>Eukaryota</taxon>
        <taxon>Metazoa</taxon>
        <taxon>Ecdysozoa</taxon>
        <taxon>Nematoda</taxon>
        <taxon>Chromadorea</taxon>
        <taxon>Rhabditida</taxon>
        <taxon>Tylenchina</taxon>
        <taxon>Panagrolaimomorpha</taxon>
        <taxon>Panagrolaimoidea</taxon>
        <taxon>Panagrolaimidae</taxon>
        <taxon>Panagrellus</taxon>
    </lineage>
</organism>
<sequence>MLPGIQVPLFCLLFLTIQQTSDIECGLVNLKAAPWSNQTASKPLQKHDLIIGGEEPQKNIMPWVVALFRNDRFFLYW</sequence>